<reference evidence="1" key="1">
    <citation type="submission" date="2023-01" db="EMBL/GenBank/DDBJ databases">
        <title>Draft genome sequence of Nocardiopsis sp. LSu2-4 isolated from halophytes.</title>
        <authorList>
            <person name="Duangmal K."/>
            <person name="Chantavorakit T."/>
        </authorList>
    </citation>
    <scope>NUCLEOTIDE SEQUENCE</scope>
    <source>
        <strain evidence="1">LSu2-4</strain>
    </source>
</reference>
<dbReference type="Gene3D" id="3.10.150.10">
    <property type="entry name" value="DNA Polymerase III, subunit A, domain 2"/>
    <property type="match status" value="1"/>
</dbReference>
<dbReference type="EMBL" id="JAQFWP010000012">
    <property type="protein sequence ID" value="MDA2804571.1"/>
    <property type="molecule type" value="Genomic_DNA"/>
</dbReference>
<organism evidence="1 2">
    <name type="scientific">Nocardiopsis suaedae</name>
    <dbReference type="NCBI Taxonomy" id="3018444"/>
    <lineage>
        <taxon>Bacteria</taxon>
        <taxon>Bacillati</taxon>
        <taxon>Actinomycetota</taxon>
        <taxon>Actinomycetes</taxon>
        <taxon>Streptosporangiales</taxon>
        <taxon>Nocardiopsidaceae</taxon>
        <taxon>Nocardiopsis</taxon>
    </lineage>
</organism>
<sequence length="231" mass="25168">MTTPAAQTATVPADTLLRLLRSVEPFIGTGDEDPRFRVVQVEAAGGWLSTTATDRYALAVAREPIGPEYSFQAFLEDEDIAWLDQQHERHPFGDLTVTPTDQDVRLGYTSHHAPVDEVSTLTLPIPQVLPDWRSALAWAAKTTDVESAAPQIALQPFFLNRLTAAEDFSPTVPVWAAWRTSQNPEGAVVATIGDWFCAVIRPGRADLDLPNASEVAADFARMPQHQPAAAA</sequence>
<protein>
    <submittedName>
        <fullName evidence="1">Uncharacterized protein</fullName>
    </submittedName>
</protein>
<evidence type="ECO:0000313" key="1">
    <source>
        <dbReference type="EMBL" id="MDA2804571.1"/>
    </source>
</evidence>
<name>A0ABT4TIZ9_9ACTN</name>
<comment type="caution">
    <text evidence="1">The sequence shown here is derived from an EMBL/GenBank/DDBJ whole genome shotgun (WGS) entry which is preliminary data.</text>
</comment>
<proteinExistence type="predicted"/>
<keyword evidence="2" id="KW-1185">Reference proteome</keyword>
<evidence type="ECO:0000313" key="2">
    <source>
        <dbReference type="Proteomes" id="UP001165685"/>
    </source>
</evidence>
<dbReference type="RefSeq" id="WP_270677135.1">
    <property type="nucleotide sequence ID" value="NZ_JAQFWP010000012.1"/>
</dbReference>
<gene>
    <name evidence="1" type="ORF">O4U47_08610</name>
</gene>
<dbReference type="Proteomes" id="UP001165685">
    <property type="component" value="Unassembled WGS sequence"/>
</dbReference>
<accession>A0ABT4TIZ9</accession>